<feature type="compositionally biased region" description="Polar residues" evidence="1">
    <location>
        <begin position="16"/>
        <end position="30"/>
    </location>
</feature>
<feature type="region of interest" description="Disordered" evidence="1">
    <location>
        <begin position="223"/>
        <end position="245"/>
    </location>
</feature>
<dbReference type="SMART" id="SM00995">
    <property type="entry name" value="AD"/>
    <property type="match status" value="1"/>
</dbReference>
<dbReference type="Proteomes" id="UP001274830">
    <property type="component" value="Unassembled WGS sequence"/>
</dbReference>
<feature type="compositionally biased region" description="Basic and acidic residues" evidence="1">
    <location>
        <begin position="223"/>
        <end position="235"/>
    </location>
</feature>
<feature type="compositionally biased region" description="Low complexity" evidence="1">
    <location>
        <begin position="236"/>
        <end position="245"/>
    </location>
</feature>
<feature type="domain" description="AD" evidence="2">
    <location>
        <begin position="130"/>
        <end position="226"/>
    </location>
</feature>
<protein>
    <recommendedName>
        <fullName evidence="2">AD domain-containing protein</fullName>
    </recommendedName>
</protein>
<organism evidence="3 4">
    <name type="scientific">Recurvomyces mirabilis</name>
    <dbReference type="NCBI Taxonomy" id="574656"/>
    <lineage>
        <taxon>Eukaryota</taxon>
        <taxon>Fungi</taxon>
        <taxon>Dikarya</taxon>
        <taxon>Ascomycota</taxon>
        <taxon>Pezizomycotina</taxon>
        <taxon>Dothideomycetes</taxon>
        <taxon>Dothideomycetidae</taxon>
        <taxon>Mycosphaerellales</taxon>
        <taxon>Teratosphaeriaceae</taxon>
        <taxon>Recurvomyces</taxon>
    </lineage>
</organism>
<comment type="caution">
    <text evidence="3">The sequence shown here is derived from an EMBL/GenBank/DDBJ whole genome shotgun (WGS) entry which is preliminary data.</text>
</comment>
<dbReference type="InterPro" id="IPR047574">
    <property type="entry name" value="AD"/>
</dbReference>
<dbReference type="InterPro" id="IPR039683">
    <property type="entry name" value="Lsm12-like"/>
</dbReference>
<proteinExistence type="predicted"/>
<feature type="region of interest" description="Disordered" evidence="1">
    <location>
        <begin position="1"/>
        <end position="32"/>
    </location>
</feature>
<gene>
    <name evidence="3" type="ORF">LTR78_008307</name>
</gene>
<dbReference type="Pfam" id="PF09793">
    <property type="entry name" value="AD"/>
    <property type="match status" value="1"/>
</dbReference>
<name>A0AAE0WIV4_9PEZI</name>
<evidence type="ECO:0000313" key="4">
    <source>
        <dbReference type="Proteomes" id="UP001274830"/>
    </source>
</evidence>
<evidence type="ECO:0000259" key="2">
    <source>
        <dbReference type="PROSITE" id="PS52001"/>
    </source>
</evidence>
<dbReference type="Gene3D" id="2.30.30.100">
    <property type="match status" value="1"/>
</dbReference>
<dbReference type="EMBL" id="JAUTXT010000039">
    <property type="protein sequence ID" value="KAK3671762.1"/>
    <property type="molecule type" value="Genomic_DNA"/>
</dbReference>
<dbReference type="PROSITE" id="PS52001">
    <property type="entry name" value="AD"/>
    <property type="match status" value="1"/>
</dbReference>
<accession>A0AAE0WIV4</accession>
<keyword evidence="4" id="KW-1185">Reference proteome</keyword>
<sequence length="245" mass="26839">MADNKRNSVAGKVATPKTTGSGAPATQSALPETHEAIAKAIGARVKLTTAAPESHTYDGTLYTADPTTNVVVLNTRVAATNPSTDLASQPSDYRIIPIPRIQSFQIVSLASGERVRESESGIASAKPSIAAVDIRRLEKRCEDRVRALKEQEKNRGKGVSKEGQAIFDAFKRINTQVRWHDQQMIVSEAVIITPPYRVEDCKGSKDKQEALIRIKKVLEGERRKIKEKEEKERRTGTPTGPRKGG</sequence>
<dbReference type="PANTHER" id="PTHR13542">
    <property type="entry name" value="LSM12 HOMOLOG"/>
    <property type="match status" value="1"/>
</dbReference>
<dbReference type="InterPro" id="IPR019181">
    <property type="entry name" value="LSM12_ABD"/>
</dbReference>
<dbReference type="AlphaFoldDB" id="A0AAE0WIV4"/>
<reference evidence="3" key="1">
    <citation type="submission" date="2023-07" db="EMBL/GenBank/DDBJ databases">
        <title>Black Yeasts Isolated from many extreme environments.</title>
        <authorList>
            <person name="Coleine C."/>
            <person name="Stajich J.E."/>
            <person name="Selbmann L."/>
        </authorList>
    </citation>
    <scope>NUCLEOTIDE SEQUENCE</scope>
    <source>
        <strain evidence="3">CCFEE 5485</strain>
    </source>
</reference>
<evidence type="ECO:0000313" key="3">
    <source>
        <dbReference type="EMBL" id="KAK3671762.1"/>
    </source>
</evidence>
<evidence type="ECO:0000256" key="1">
    <source>
        <dbReference type="SAM" id="MobiDB-lite"/>
    </source>
</evidence>